<name>A0A392NL87_9FABA</name>
<evidence type="ECO:0000313" key="1">
    <source>
        <dbReference type="EMBL" id="MCI00563.1"/>
    </source>
</evidence>
<dbReference type="Proteomes" id="UP000265520">
    <property type="component" value="Unassembled WGS sequence"/>
</dbReference>
<feature type="non-terminal residue" evidence="1">
    <location>
        <position position="1"/>
    </location>
</feature>
<keyword evidence="2" id="KW-1185">Reference proteome</keyword>
<organism evidence="1 2">
    <name type="scientific">Trifolium medium</name>
    <dbReference type="NCBI Taxonomy" id="97028"/>
    <lineage>
        <taxon>Eukaryota</taxon>
        <taxon>Viridiplantae</taxon>
        <taxon>Streptophyta</taxon>
        <taxon>Embryophyta</taxon>
        <taxon>Tracheophyta</taxon>
        <taxon>Spermatophyta</taxon>
        <taxon>Magnoliopsida</taxon>
        <taxon>eudicotyledons</taxon>
        <taxon>Gunneridae</taxon>
        <taxon>Pentapetalae</taxon>
        <taxon>rosids</taxon>
        <taxon>fabids</taxon>
        <taxon>Fabales</taxon>
        <taxon>Fabaceae</taxon>
        <taxon>Papilionoideae</taxon>
        <taxon>50 kb inversion clade</taxon>
        <taxon>NPAAA clade</taxon>
        <taxon>Hologalegina</taxon>
        <taxon>IRL clade</taxon>
        <taxon>Trifolieae</taxon>
        <taxon>Trifolium</taxon>
    </lineage>
</organism>
<dbReference type="EMBL" id="LXQA010043593">
    <property type="protein sequence ID" value="MCI00563.1"/>
    <property type="molecule type" value="Genomic_DNA"/>
</dbReference>
<proteinExistence type="predicted"/>
<reference evidence="1 2" key="1">
    <citation type="journal article" date="2018" name="Front. Plant Sci.">
        <title>Red Clover (Trifolium pratense) and Zigzag Clover (T. medium) - A Picture of Genomic Similarities and Differences.</title>
        <authorList>
            <person name="Dluhosova J."/>
            <person name="Istvanek J."/>
            <person name="Nedelnik J."/>
            <person name="Repkova J."/>
        </authorList>
    </citation>
    <scope>NUCLEOTIDE SEQUENCE [LARGE SCALE GENOMIC DNA]</scope>
    <source>
        <strain evidence="2">cv. 10/8</strain>
        <tissue evidence="1">Leaf</tissue>
    </source>
</reference>
<sequence>AKKLKKVCLKDYILLGEESRGHQQLDELQVQQLQEKCF</sequence>
<gene>
    <name evidence="1" type="ORF">A2U01_0021583</name>
</gene>
<protein>
    <submittedName>
        <fullName evidence="1">Uncharacterized protein</fullName>
    </submittedName>
</protein>
<dbReference type="AlphaFoldDB" id="A0A392NL87"/>
<accession>A0A392NL87</accession>
<evidence type="ECO:0000313" key="2">
    <source>
        <dbReference type="Proteomes" id="UP000265520"/>
    </source>
</evidence>
<comment type="caution">
    <text evidence="1">The sequence shown here is derived from an EMBL/GenBank/DDBJ whole genome shotgun (WGS) entry which is preliminary data.</text>
</comment>